<keyword evidence="1" id="KW-1133">Transmembrane helix</keyword>
<dbReference type="Proteomes" id="UP000499080">
    <property type="component" value="Unassembled WGS sequence"/>
</dbReference>
<reference evidence="2 3" key="1">
    <citation type="journal article" date="2019" name="Sci. Rep.">
        <title>Orb-weaving spider Araneus ventricosus genome elucidates the spidroin gene catalogue.</title>
        <authorList>
            <person name="Kono N."/>
            <person name="Nakamura H."/>
            <person name="Ohtoshi R."/>
            <person name="Moran D.A.P."/>
            <person name="Shinohara A."/>
            <person name="Yoshida Y."/>
            <person name="Fujiwara M."/>
            <person name="Mori M."/>
            <person name="Tomita M."/>
            <person name="Arakawa K."/>
        </authorList>
    </citation>
    <scope>NUCLEOTIDE SEQUENCE [LARGE SCALE GENOMIC DNA]</scope>
</reference>
<keyword evidence="1" id="KW-0812">Transmembrane</keyword>
<dbReference type="EMBL" id="BGPR01002160">
    <property type="protein sequence ID" value="GBM68760.1"/>
    <property type="molecule type" value="Genomic_DNA"/>
</dbReference>
<gene>
    <name evidence="2" type="ORF">AVEN_263579_1</name>
</gene>
<organism evidence="2 3">
    <name type="scientific">Araneus ventricosus</name>
    <name type="common">Orbweaver spider</name>
    <name type="synonym">Epeira ventricosa</name>
    <dbReference type="NCBI Taxonomy" id="182803"/>
    <lineage>
        <taxon>Eukaryota</taxon>
        <taxon>Metazoa</taxon>
        <taxon>Ecdysozoa</taxon>
        <taxon>Arthropoda</taxon>
        <taxon>Chelicerata</taxon>
        <taxon>Arachnida</taxon>
        <taxon>Araneae</taxon>
        <taxon>Araneomorphae</taxon>
        <taxon>Entelegynae</taxon>
        <taxon>Araneoidea</taxon>
        <taxon>Araneidae</taxon>
        <taxon>Araneus</taxon>
    </lineage>
</organism>
<evidence type="ECO:0000256" key="1">
    <source>
        <dbReference type="SAM" id="Phobius"/>
    </source>
</evidence>
<keyword evidence="3" id="KW-1185">Reference proteome</keyword>
<sequence length="148" mass="17041">MKKVYVDSSKSKVTSPLMENLHSRNQRYMQCIRALADITSPRSQNCCRSICSLPYLHKMLYNIHIISLLCYAAFRISSWRYRKISCANRVGTQTGIEEINVKILVPRQDGLLNYGISTEMPTSQMLIQRSQDKETTWCEVQAVGNVFQ</sequence>
<evidence type="ECO:0000313" key="3">
    <source>
        <dbReference type="Proteomes" id="UP000499080"/>
    </source>
</evidence>
<comment type="caution">
    <text evidence="2">The sequence shown here is derived from an EMBL/GenBank/DDBJ whole genome shotgun (WGS) entry which is preliminary data.</text>
</comment>
<name>A0A4Y2HTV3_ARAVE</name>
<proteinExistence type="predicted"/>
<feature type="transmembrane region" description="Helical" evidence="1">
    <location>
        <begin position="59"/>
        <end position="76"/>
    </location>
</feature>
<dbReference type="AlphaFoldDB" id="A0A4Y2HTV3"/>
<keyword evidence="1" id="KW-0472">Membrane</keyword>
<evidence type="ECO:0000313" key="2">
    <source>
        <dbReference type="EMBL" id="GBM68760.1"/>
    </source>
</evidence>
<accession>A0A4Y2HTV3</accession>
<protein>
    <submittedName>
        <fullName evidence="2">Uncharacterized protein</fullName>
    </submittedName>
</protein>